<protein>
    <submittedName>
        <fullName evidence="6">Short chain dehydrogenase reductase</fullName>
    </submittedName>
</protein>
<feature type="region of interest" description="Disordered" evidence="5">
    <location>
        <begin position="263"/>
        <end position="286"/>
    </location>
</feature>
<evidence type="ECO:0000256" key="5">
    <source>
        <dbReference type="SAM" id="MobiDB-lite"/>
    </source>
</evidence>
<dbReference type="PANTHER" id="PTHR43618">
    <property type="entry name" value="7-ALPHA-HYDROXYSTEROID DEHYDROGENASE"/>
    <property type="match status" value="1"/>
</dbReference>
<dbReference type="EMBL" id="VXIT01000002">
    <property type="protein sequence ID" value="KAA6414851.1"/>
    <property type="molecule type" value="Genomic_DNA"/>
</dbReference>
<evidence type="ECO:0000256" key="2">
    <source>
        <dbReference type="ARBA" id="ARBA00022857"/>
    </source>
</evidence>
<dbReference type="PANTHER" id="PTHR43618:SF4">
    <property type="entry name" value="SHORT CHAIN DEHYDROGENASE_REDUCTASE FAMILY (AFU_ORTHOLOGUE AFUA_7G04540)"/>
    <property type="match status" value="1"/>
</dbReference>
<dbReference type="InterPro" id="IPR036291">
    <property type="entry name" value="NAD(P)-bd_dom_sf"/>
</dbReference>
<comment type="caution">
    <text evidence="6">The sequence shown here is derived from an EMBL/GenBank/DDBJ whole genome shotgun (WGS) entry which is preliminary data.</text>
</comment>
<keyword evidence="3" id="KW-0560">Oxidoreductase</keyword>
<evidence type="ECO:0000256" key="1">
    <source>
        <dbReference type="ARBA" id="ARBA00006484"/>
    </source>
</evidence>
<evidence type="ECO:0000256" key="4">
    <source>
        <dbReference type="RuleBase" id="RU000363"/>
    </source>
</evidence>
<name>A0A5M8PYM0_9LECA</name>
<comment type="similarity">
    <text evidence="1 4">Belongs to the short-chain dehydrogenases/reductases (SDR) family.</text>
</comment>
<dbReference type="Gene3D" id="3.40.50.720">
    <property type="entry name" value="NAD(P)-binding Rossmann-like Domain"/>
    <property type="match status" value="1"/>
</dbReference>
<dbReference type="CDD" id="cd05233">
    <property type="entry name" value="SDR_c"/>
    <property type="match status" value="1"/>
</dbReference>
<dbReference type="Pfam" id="PF00106">
    <property type="entry name" value="adh_short"/>
    <property type="match status" value="1"/>
</dbReference>
<dbReference type="AlphaFoldDB" id="A0A5M8PYM0"/>
<proteinExistence type="inferred from homology"/>
<dbReference type="Proteomes" id="UP000324767">
    <property type="component" value="Unassembled WGS sequence"/>
</dbReference>
<dbReference type="InterPro" id="IPR052178">
    <property type="entry name" value="Sec_Metab_Biosynth_SDR"/>
</dbReference>
<dbReference type="SUPFAM" id="SSF51735">
    <property type="entry name" value="NAD(P)-binding Rossmann-fold domains"/>
    <property type="match status" value="1"/>
</dbReference>
<dbReference type="PRINTS" id="PR00081">
    <property type="entry name" value="GDHRDH"/>
</dbReference>
<gene>
    <name evidence="6" type="ORF">FRX48_01601</name>
</gene>
<accession>A0A5M8PYM0</accession>
<dbReference type="OrthoDB" id="2898618at2759"/>
<evidence type="ECO:0000256" key="3">
    <source>
        <dbReference type="ARBA" id="ARBA00023002"/>
    </source>
</evidence>
<reference evidence="6 7" key="1">
    <citation type="submission" date="2019-09" db="EMBL/GenBank/DDBJ databases">
        <title>The hologenome of the rock-dwelling lichen Lasallia pustulata.</title>
        <authorList>
            <person name="Greshake Tzovaras B."/>
            <person name="Segers F."/>
            <person name="Bicker A."/>
            <person name="Dal Grande F."/>
            <person name="Otte J."/>
            <person name="Hankeln T."/>
            <person name="Schmitt I."/>
            <person name="Ebersberger I."/>
        </authorList>
    </citation>
    <scope>NUCLEOTIDE SEQUENCE [LARGE SCALE GENOMIC DNA]</scope>
    <source>
        <strain evidence="6">A1-1</strain>
    </source>
</reference>
<evidence type="ECO:0000313" key="7">
    <source>
        <dbReference type="Proteomes" id="UP000324767"/>
    </source>
</evidence>
<sequence>MLGLLTRTSRPIQPAFIKRSSLPLVRTMATGAKSNEDLKSSKLFDVSNFTAVVTGGGTGIGLMITQALVSNGAKVYITGRREEALNSVVDQYNTGPGKILALPGDISKKDDVKRIADEVSSKESKGIHLLVNNAGIARDDNTKYSGGKPDFTSAQSISDHLWKSEPENWQETFQTNITAQFFTTAAFLPLLARGRGVTPGYTSSVVNIASISGVMKGSSSGQFAYATSKAGFIHLTRMMASTFAEAKIRVNCIAPGIFPSEMTAGSSGDDQKSSLDMEMSNPAGRTGHDSDMAACILFLAGPGVSKCSGRIIER</sequence>
<keyword evidence="2" id="KW-0521">NADP</keyword>
<organism evidence="6 7">
    <name type="scientific">Lasallia pustulata</name>
    <dbReference type="NCBI Taxonomy" id="136370"/>
    <lineage>
        <taxon>Eukaryota</taxon>
        <taxon>Fungi</taxon>
        <taxon>Dikarya</taxon>
        <taxon>Ascomycota</taxon>
        <taxon>Pezizomycotina</taxon>
        <taxon>Lecanoromycetes</taxon>
        <taxon>OSLEUM clade</taxon>
        <taxon>Umbilicariomycetidae</taxon>
        <taxon>Umbilicariales</taxon>
        <taxon>Umbilicariaceae</taxon>
        <taxon>Lasallia</taxon>
    </lineage>
</organism>
<dbReference type="PRINTS" id="PR00080">
    <property type="entry name" value="SDRFAMILY"/>
</dbReference>
<evidence type="ECO:0000313" key="6">
    <source>
        <dbReference type="EMBL" id="KAA6414851.1"/>
    </source>
</evidence>
<dbReference type="InterPro" id="IPR002347">
    <property type="entry name" value="SDR_fam"/>
</dbReference>
<dbReference type="GO" id="GO:0016491">
    <property type="term" value="F:oxidoreductase activity"/>
    <property type="evidence" value="ECO:0007669"/>
    <property type="project" value="UniProtKB-KW"/>
</dbReference>